<protein>
    <recommendedName>
        <fullName evidence="3">HAT C-terminal dimerisation domain-containing protein</fullName>
    </recommendedName>
</protein>
<feature type="region of interest" description="Disordered" evidence="1">
    <location>
        <begin position="264"/>
        <end position="294"/>
    </location>
</feature>
<evidence type="ECO:0000259" key="3">
    <source>
        <dbReference type="Pfam" id="PF05699"/>
    </source>
</evidence>
<gene>
    <name evidence="4" type="ORF">RclHR1_00060023</name>
</gene>
<evidence type="ECO:0000313" key="5">
    <source>
        <dbReference type="Proteomes" id="UP000247702"/>
    </source>
</evidence>
<dbReference type="InterPro" id="IPR008906">
    <property type="entry name" value="HATC_C_dom"/>
</dbReference>
<proteinExistence type="predicted"/>
<evidence type="ECO:0000256" key="2">
    <source>
        <dbReference type="SAM" id="SignalP"/>
    </source>
</evidence>
<feature type="chain" id="PRO_5016446934" description="HAT C-terminal dimerisation domain-containing protein" evidence="2">
    <location>
        <begin position="23"/>
        <end position="432"/>
    </location>
</feature>
<feature type="domain" description="HAT C-terminal dimerisation" evidence="3">
    <location>
        <begin position="394"/>
        <end position="432"/>
    </location>
</feature>
<dbReference type="PANTHER" id="PTHR23272">
    <property type="entry name" value="BED FINGER-RELATED"/>
    <property type="match status" value="1"/>
</dbReference>
<dbReference type="Pfam" id="PF05699">
    <property type="entry name" value="Dimer_Tnp_hAT"/>
    <property type="match status" value="1"/>
</dbReference>
<comment type="caution">
    <text evidence="4">The sequence shown here is derived from an EMBL/GenBank/DDBJ whole genome shotgun (WGS) entry which is preliminary data.</text>
</comment>
<name>A0A2Z6S6Z6_9GLOM</name>
<reference evidence="4 5" key="1">
    <citation type="submission" date="2017-11" db="EMBL/GenBank/DDBJ databases">
        <title>The genome of Rhizophagus clarus HR1 reveals common genetic basis of auxotrophy among arbuscular mycorrhizal fungi.</title>
        <authorList>
            <person name="Kobayashi Y."/>
        </authorList>
    </citation>
    <scope>NUCLEOTIDE SEQUENCE [LARGE SCALE GENOMIC DNA]</scope>
    <source>
        <strain evidence="4 5">HR1</strain>
    </source>
</reference>
<feature type="signal peptide" evidence="2">
    <location>
        <begin position="1"/>
        <end position="22"/>
    </location>
</feature>
<feature type="compositionally biased region" description="Acidic residues" evidence="1">
    <location>
        <begin position="266"/>
        <end position="291"/>
    </location>
</feature>
<organism evidence="4 5">
    <name type="scientific">Rhizophagus clarus</name>
    <dbReference type="NCBI Taxonomy" id="94130"/>
    <lineage>
        <taxon>Eukaryota</taxon>
        <taxon>Fungi</taxon>
        <taxon>Fungi incertae sedis</taxon>
        <taxon>Mucoromycota</taxon>
        <taxon>Glomeromycotina</taxon>
        <taxon>Glomeromycetes</taxon>
        <taxon>Glomerales</taxon>
        <taxon>Glomeraceae</taxon>
        <taxon>Rhizophagus</taxon>
    </lineage>
</organism>
<dbReference type="InterPro" id="IPR012337">
    <property type="entry name" value="RNaseH-like_sf"/>
</dbReference>
<keyword evidence="5" id="KW-1185">Reference proteome</keyword>
<dbReference type="PANTHER" id="PTHR23272:SF161">
    <property type="entry name" value="ZINC FINGER BED DOMAIN-CONTAINING PROTEIN RICESLEEPER 1-LIKE"/>
    <property type="match status" value="1"/>
</dbReference>
<sequence>MNQLIFQVVLCKSFVLLLIVKQEELCKLFQPIERATTFLGGEKYCTISLIYSTLESIRFYYTPLIEDDDENEKGIEVLPDEKHDRTFGIKCCQTKGTTGLLELRHDRTFGIKCCQMKSMTGLLELSVAILAGNFSCQKKRPGLLELNVARRKHDGLLELSVADEKHDGLLELRHDRTFGIKVREVLPDEKHDRTFGIKVREVLPNEKHDQTFGIKVREVLPDEKHDRTFGIKVREVLLNEKHDRTFGIKCCQAKNTTRLLELGALLEDDDKESDDEDKGESESDEEEEDESLNTASIINKVQKEIYGALFDYWNDPPMAMLLATILDPRCKRTHGWPNELRERVKVELKVQYDEIKPQNNTQPKENFSNNNSSIDHFHAYIFGPQVIEKNEDTEFDNYFRTPQASYDTNPFQWWQNNKDSFPVLYELACKYL</sequence>
<evidence type="ECO:0000313" key="4">
    <source>
        <dbReference type="EMBL" id="GBC05010.1"/>
    </source>
</evidence>
<dbReference type="GO" id="GO:0046983">
    <property type="term" value="F:protein dimerization activity"/>
    <property type="evidence" value="ECO:0007669"/>
    <property type="project" value="InterPro"/>
</dbReference>
<dbReference type="EMBL" id="BEXD01003981">
    <property type="protein sequence ID" value="GBC05010.1"/>
    <property type="molecule type" value="Genomic_DNA"/>
</dbReference>
<keyword evidence="2" id="KW-0732">Signal</keyword>
<dbReference type="Proteomes" id="UP000247702">
    <property type="component" value="Unassembled WGS sequence"/>
</dbReference>
<accession>A0A2Z6S6Z6</accession>
<dbReference type="SUPFAM" id="SSF53098">
    <property type="entry name" value="Ribonuclease H-like"/>
    <property type="match status" value="1"/>
</dbReference>
<evidence type="ECO:0000256" key="1">
    <source>
        <dbReference type="SAM" id="MobiDB-lite"/>
    </source>
</evidence>
<dbReference type="AlphaFoldDB" id="A0A2Z6S6Z6"/>